<dbReference type="InterPro" id="IPR050556">
    <property type="entry name" value="Type_II_TA_system_RNase"/>
</dbReference>
<dbReference type="PANTHER" id="PTHR33653:SF1">
    <property type="entry name" value="RIBONUCLEASE VAPC2"/>
    <property type="match status" value="1"/>
</dbReference>
<organism evidence="10 11">
    <name type="scientific">Streptomyces lydicamycinicus</name>
    <dbReference type="NCBI Taxonomy" id="1546107"/>
    <lineage>
        <taxon>Bacteria</taxon>
        <taxon>Bacillati</taxon>
        <taxon>Actinomycetota</taxon>
        <taxon>Actinomycetes</taxon>
        <taxon>Kitasatosporales</taxon>
        <taxon>Streptomycetaceae</taxon>
        <taxon>Streptomyces</taxon>
    </lineage>
</organism>
<dbReference type="GO" id="GO:0090729">
    <property type="term" value="F:toxin activity"/>
    <property type="evidence" value="ECO:0007669"/>
    <property type="project" value="UniProtKB-KW"/>
</dbReference>
<dbReference type="PANTHER" id="PTHR33653">
    <property type="entry name" value="RIBONUCLEASE VAPC2"/>
    <property type="match status" value="1"/>
</dbReference>
<dbReference type="OrthoDB" id="5185254at2"/>
<dbReference type="SUPFAM" id="SSF88723">
    <property type="entry name" value="PIN domain-like"/>
    <property type="match status" value="1"/>
</dbReference>
<dbReference type="EMBL" id="BBNO01000011">
    <property type="protein sequence ID" value="GAO12479.1"/>
    <property type="molecule type" value="Genomic_DNA"/>
</dbReference>
<dbReference type="InterPro" id="IPR029060">
    <property type="entry name" value="PIN-like_dom_sf"/>
</dbReference>
<dbReference type="CDD" id="cd18755">
    <property type="entry name" value="PIN_MtVapC3_VapC21-like"/>
    <property type="match status" value="1"/>
</dbReference>
<evidence type="ECO:0000256" key="1">
    <source>
        <dbReference type="ARBA" id="ARBA00001946"/>
    </source>
</evidence>
<proteinExistence type="inferred from homology"/>
<keyword evidence="6 8" id="KW-0460">Magnesium</keyword>
<evidence type="ECO:0000313" key="10">
    <source>
        <dbReference type="EMBL" id="GAO12479.1"/>
    </source>
</evidence>
<keyword evidence="3 8" id="KW-0540">Nuclease</keyword>
<keyword evidence="8" id="KW-0800">Toxin</keyword>
<dbReference type="InterPro" id="IPR022907">
    <property type="entry name" value="VapC_family"/>
</dbReference>
<keyword evidence="11" id="KW-1185">Reference proteome</keyword>
<dbReference type="GO" id="GO:0016787">
    <property type="term" value="F:hydrolase activity"/>
    <property type="evidence" value="ECO:0007669"/>
    <property type="project" value="UniProtKB-KW"/>
</dbReference>
<evidence type="ECO:0000256" key="2">
    <source>
        <dbReference type="ARBA" id="ARBA00022649"/>
    </source>
</evidence>
<dbReference type="GO" id="GO:0000287">
    <property type="term" value="F:magnesium ion binding"/>
    <property type="evidence" value="ECO:0007669"/>
    <property type="project" value="UniProtKB-UniRule"/>
</dbReference>
<dbReference type="HAMAP" id="MF_00265">
    <property type="entry name" value="VapC_Nob1"/>
    <property type="match status" value="1"/>
</dbReference>
<evidence type="ECO:0000259" key="9">
    <source>
        <dbReference type="Pfam" id="PF01850"/>
    </source>
</evidence>
<reference evidence="10 11" key="2">
    <citation type="journal article" date="2015" name="Stand. Genomic Sci.">
        <title>Draft genome sequence of marine-derived Streptomyces sp. TP-A0598, a producer of anti-MRSA antibiotic lydicamycins.</title>
        <authorList>
            <person name="Komaki H."/>
            <person name="Ichikawa N."/>
            <person name="Hosoyama A."/>
            <person name="Fujita N."/>
            <person name="Igarashi Y."/>
        </authorList>
    </citation>
    <scope>NUCLEOTIDE SEQUENCE [LARGE SCALE GENOMIC DNA]</scope>
    <source>
        <strain evidence="10 11">NBRC 110027</strain>
    </source>
</reference>
<evidence type="ECO:0000256" key="7">
    <source>
        <dbReference type="ARBA" id="ARBA00038093"/>
    </source>
</evidence>
<evidence type="ECO:0000256" key="8">
    <source>
        <dbReference type="HAMAP-Rule" id="MF_00265"/>
    </source>
</evidence>
<keyword evidence="2 8" id="KW-1277">Toxin-antitoxin system</keyword>
<comment type="function">
    <text evidence="8">Toxic component of a toxin-antitoxin (TA) system. An RNase.</text>
</comment>
<dbReference type="AlphaFoldDB" id="A0A0P4RGY2"/>
<evidence type="ECO:0000256" key="6">
    <source>
        <dbReference type="ARBA" id="ARBA00022842"/>
    </source>
</evidence>
<evidence type="ECO:0000256" key="3">
    <source>
        <dbReference type="ARBA" id="ARBA00022722"/>
    </source>
</evidence>
<dbReference type="EC" id="3.1.-.-" evidence="8"/>
<comment type="caution">
    <text evidence="10">The sequence shown here is derived from an EMBL/GenBank/DDBJ whole genome shotgun (WGS) entry which is preliminary data.</text>
</comment>
<keyword evidence="4 8" id="KW-0479">Metal-binding</keyword>
<reference evidence="11" key="1">
    <citation type="submission" date="2014-09" db="EMBL/GenBank/DDBJ databases">
        <title>Whole genome shotgun sequence of Streptomyces sp. NBRC 110027.</title>
        <authorList>
            <person name="Komaki H."/>
            <person name="Ichikawa N."/>
            <person name="Katano-Makiyama Y."/>
            <person name="Hosoyama A."/>
            <person name="Hashimoto M."/>
            <person name="Uohara A."/>
            <person name="Kitahashi Y."/>
            <person name="Ohji S."/>
            <person name="Kimura A."/>
            <person name="Yamazoe A."/>
            <person name="Igarashi Y."/>
            <person name="Fujita N."/>
        </authorList>
    </citation>
    <scope>NUCLEOTIDE SEQUENCE [LARGE SCALE GENOMIC DNA]</scope>
    <source>
        <strain evidence="11">NBRC 110027</strain>
    </source>
</reference>
<evidence type="ECO:0000313" key="11">
    <source>
        <dbReference type="Proteomes" id="UP000048965"/>
    </source>
</evidence>
<dbReference type="Pfam" id="PF01850">
    <property type="entry name" value="PIN"/>
    <property type="match status" value="1"/>
</dbReference>
<keyword evidence="5 8" id="KW-0378">Hydrolase</keyword>
<evidence type="ECO:0000256" key="5">
    <source>
        <dbReference type="ARBA" id="ARBA00022801"/>
    </source>
</evidence>
<dbReference type="Proteomes" id="UP000048965">
    <property type="component" value="Unassembled WGS sequence"/>
</dbReference>
<comment type="similarity">
    <text evidence="7 8">Belongs to the PINc/VapC protein family.</text>
</comment>
<comment type="cofactor">
    <cofactor evidence="1 8">
        <name>Mg(2+)</name>
        <dbReference type="ChEBI" id="CHEBI:18420"/>
    </cofactor>
</comment>
<protein>
    <recommendedName>
        <fullName evidence="8">Ribonuclease VapC</fullName>
        <shortName evidence="8">RNase VapC</shortName>
        <ecNumber evidence="8">3.1.-.-</ecNumber>
    </recommendedName>
    <alternativeName>
        <fullName evidence="8">Toxin VapC</fullName>
    </alternativeName>
</protein>
<name>A0A0P4RGY2_9ACTN</name>
<dbReference type="Gene3D" id="3.40.50.1010">
    <property type="entry name" value="5'-nuclease"/>
    <property type="match status" value="1"/>
</dbReference>
<accession>A0A0P4RGY2</accession>
<dbReference type="GO" id="GO:0004540">
    <property type="term" value="F:RNA nuclease activity"/>
    <property type="evidence" value="ECO:0007669"/>
    <property type="project" value="InterPro"/>
</dbReference>
<dbReference type="InterPro" id="IPR002716">
    <property type="entry name" value="PIN_dom"/>
</dbReference>
<evidence type="ECO:0000256" key="4">
    <source>
        <dbReference type="ARBA" id="ARBA00022723"/>
    </source>
</evidence>
<dbReference type="RefSeq" id="WP_042161576.1">
    <property type="nucleotide sequence ID" value="NZ_BBNO01000011.1"/>
</dbReference>
<sequence>MIAARFLADTSAAARFLTKGAERYGWSEQLQSGVVGLCDLTELELGFSARSLADRDALMAALSGYYVWCPVPDGAHRRAREVQRLLTERGGHRSAGPLDLVVAATAELLGLTLVHCDHDFEVIAAVSGQSTHLISP</sequence>
<feature type="binding site" evidence="8">
    <location>
        <position position="9"/>
    </location>
    <ligand>
        <name>Mg(2+)</name>
        <dbReference type="ChEBI" id="CHEBI:18420"/>
    </ligand>
</feature>
<feature type="binding site" evidence="8">
    <location>
        <position position="99"/>
    </location>
    <ligand>
        <name>Mg(2+)</name>
        <dbReference type="ChEBI" id="CHEBI:18420"/>
    </ligand>
</feature>
<gene>
    <name evidence="8" type="primary">vapC</name>
    <name evidence="10" type="ORF">TPA0598_11_00400</name>
</gene>
<feature type="domain" description="PIN" evidence="9">
    <location>
        <begin position="8"/>
        <end position="124"/>
    </location>
</feature>